<organism evidence="4 5">
    <name type="scientific">Sphaerochaeta pleomorpha (strain ATCC BAA-1885 / DSM 22778 / Grapes)</name>
    <dbReference type="NCBI Taxonomy" id="158190"/>
    <lineage>
        <taxon>Bacteria</taxon>
        <taxon>Pseudomonadati</taxon>
        <taxon>Spirochaetota</taxon>
        <taxon>Spirochaetia</taxon>
        <taxon>Spirochaetales</taxon>
        <taxon>Sphaerochaetaceae</taxon>
        <taxon>Sphaerochaeta</taxon>
    </lineage>
</organism>
<keyword evidence="5" id="KW-1185">Reference proteome</keyword>
<evidence type="ECO:0000256" key="1">
    <source>
        <dbReference type="PROSITE-ProRule" id="PRU00169"/>
    </source>
</evidence>
<dbReference type="Pfam" id="PF00072">
    <property type="entry name" value="Response_reg"/>
    <property type="match status" value="1"/>
</dbReference>
<sequence length="356" mass="40173">MNTILIVDDSNTDSILIGAMLRSNFVMYAKDGIQALEIVASGQHIDLILLDLHMPLLDGFGVMAELNKLKNEIPVMILTNSDEIEKEIKGLELGAVDYIRKPLNILALNKRVDIQLKLIEATKNIKHNNKILEETVRLRTREVLKTNEITINALIRLLEIRNIESSNHSKRTQAMMEVLCKEIVGLDLPGYYLDEKQILDLIHTAPLHDIGKVGIPDSILLKKGKLNPEEFEIMKRHVKFGVEALEFGTSGETFKFDFIKTAKELIGSHHEWFDGSGYPNGLAGTAIPLSGRLMAIIDVYDALTSKRIYKEAMTHQEAMAILYEEKESHFDPVVFQAFLHMQMEILDIVKANSSKT</sequence>
<feature type="domain" description="HD-GYP" evidence="3">
    <location>
        <begin position="143"/>
        <end position="354"/>
    </location>
</feature>
<gene>
    <name evidence="4" type="ordered locus">SpiGrapes_0071</name>
</gene>
<dbReference type="RefSeq" id="WP_014268784.1">
    <property type="nucleotide sequence ID" value="NC_016633.1"/>
</dbReference>
<dbReference type="Gene3D" id="1.10.3210.10">
    <property type="entry name" value="Hypothetical protein af1432"/>
    <property type="match status" value="1"/>
</dbReference>
<evidence type="ECO:0000259" key="2">
    <source>
        <dbReference type="PROSITE" id="PS50110"/>
    </source>
</evidence>
<dbReference type="PANTHER" id="PTHR45228">
    <property type="entry name" value="CYCLIC DI-GMP PHOSPHODIESTERASE TM_0186-RELATED"/>
    <property type="match status" value="1"/>
</dbReference>
<accession>G8QT30</accession>
<dbReference type="PROSITE" id="PS51832">
    <property type="entry name" value="HD_GYP"/>
    <property type="match status" value="1"/>
</dbReference>
<dbReference type="InterPro" id="IPR001789">
    <property type="entry name" value="Sig_transdc_resp-reg_receiver"/>
</dbReference>
<dbReference type="OrthoDB" id="9781505at2"/>
<evidence type="ECO:0000313" key="4">
    <source>
        <dbReference type="EMBL" id="AEV27935.1"/>
    </source>
</evidence>
<dbReference type="CDD" id="cd00077">
    <property type="entry name" value="HDc"/>
    <property type="match status" value="1"/>
</dbReference>
<dbReference type="Pfam" id="PF13487">
    <property type="entry name" value="HD_5"/>
    <property type="match status" value="1"/>
</dbReference>
<dbReference type="SMART" id="SM00448">
    <property type="entry name" value="REC"/>
    <property type="match status" value="1"/>
</dbReference>
<feature type="domain" description="Response regulatory" evidence="2">
    <location>
        <begin position="3"/>
        <end position="116"/>
    </location>
</feature>
<dbReference type="Gene3D" id="3.40.50.2300">
    <property type="match status" value="1"/>
</dbReference>
<reference evidence="4 5" key="1">
    <citation type="submission" date="2011-11" db="EMBL/GenBank/DDBJ databases">
        <title>Complete sequence of Spirochaeta sp. grapes.</title>
        <authorList>
            <consortium name="US DOE Joint Genome Institute"/>
            <person name="Lucas S."/>
            <person name="Han J."/>
            <person name="Lapidus A."/>
            <person name="Cheng J.-F."/>
            <person name="Goodwin L."/>
            <person name="Pitluck S."/>
            <person name="Peters L."/>
            <person name="Ovchinnikova G."/>
            <person name="Munk A.C."/>
            <person name="Detter J.C."/>
            <person name="Han C."/>
            <person name="Tapia R."/>
            <person name="Land M."/>
            <person name="Hauser L."/>
            <person name="Kyrpides N."/>
            <person name="Ivanova N."/>
            <person name="Pagani I."/>
            <person name="Ritalahtilisa K."/>
            <person name="Loeffler F."/>
            <person name="Woyke T."/>
        </authorList>
    </citation>
    <scope>NUCLEOTIDE SEQUENCE [LARGE SCALE GENOMIC DNA]</scope>
    <source>
        <strain evidence="5">ATCC BAA-1885 / DSM 22778 / Grapes</strain>
    </source>
</reference>
<dbReference type="KEGG" id="sgp:SpiGrapes_0071"/>
<dbReference type="PROSITE" id="PS50110">
    <property type="entry name" value="RESPONSE_REGULATORY"/>
    <property type="match status" value="1"/>
</dbReference>
<dbReference type="GO" id="GO:0000160">
    <property type="term" value="P:phosphorelay signal transduction system"/>
    <property type="evidence" value="ECO:0007669"/>
    <property type="project" value="InterPro"/>
</dbReference>
<proteinExistence type="predicted"/>
<dbReference type="AlphaFoldDB" id="G8QT30"/>
<dbReference type="STRING" id="158190.SpiGrapes_0071"/>
<protein>
    <submittedName>
        <fullName evidence="4">Response regulator containing a CheY-like receiver domain and an HD-GYP domain</fullName>
    </submittedName>
</protein>
<dbReference type="SMART" id="SM00471">
    <property type="entry name" value="HDc"/>
    <property type="match status" value="1"/>
</dbReference>
<dbReference type="PANTHER" id="PTHR45228:SF5">
    <property type="entry name" value="CYCLIC DI-GMP PHOSPHODIESTERASE VC_1348-RELATED"/>
    <property type="match status" value="1"/>
</dbReference>
<dbReference type="Proteomes" id="UP000005632">
    <property type="component" value="Chromosome"/>
</dbReference>
<dbReference type="SUPFAM" id="SSF109604">
    <property type="entry name" value="HD-domain/PDEase-like"/>
    <property type="match status" value="1"/>
</dbReference>
<dbReference type="SUPFAM" id="SSF52172">
    <property type="entry name" value="CheY-like"/>
    <property type="match status" value="1"/>
</dbReference>
<dbReference type="EMBL" id="CP003155">
    <property type="protein sequence ID" value="AEV27935.1"/>
    <property type="molecule type" value="Genomic_DNA"/>
</dbReference>
<evidence type="ECO:0000313" key="5">
    <source>
        <dbReference type="Proteomes" id="UP000005632"/>
    </source>
</evidence>
<feature type="modified residue" description="4-aspartylphosphate" evidence="1">
    <location>
        <position position="51"/>
    </location>
</feature>
<dbReference type="HOGENOM" id="CLU_000445_92_10_12"/>
<dbReference type="InterPro" id="IPR011006">
    <property type="entry name" value="CheY-like_superfamily"/>
</dbReference>
<name>G8QT30_SPHPG</name>
<dbReference type="InterPro" id="IPR003607">
    <property type="entry name" value="HD/PDEase_dom"/>
</dbReference>
<evidence type="ECO:0000259" key="3">
    <source>
        <dbReference type="PROSITE" id="PS51832"/>
    </source>
</evidence>
<dbReference type="InterPro" id="IPR052020">
    <property type="entry name" value="Cyclic_di-GMP/3'3'-cGAMP_PDE"/>
</dbReference>
<dbReference type="eggNOG" id="COG3437">
    <property type="taxonomic scope" value="Bacteria"/>
</dbReference>
<keyword evidence="1" id="KW-0597">Phosphoprotein</keyword>
<dbReference type="InterPro" id="IPR037522">
    <property type="entry name" value="HD_GYP_dom"/>
</dbReference>